<name>A0A820D2Q8_9BILA</name>
<proteinExistence type="predicted"/>
<dbReference type="InterPro" id="IPR001227">
    <property type="entry name" value="Ac_transferase_dom_sf"/>
</dbReference>
<dbReference type="GO" id="GO:0016740">
    <property type="term" value="F:transferase activity"/>
    <property type="evidence" value="ECO:0007669"/>
    <property type="project" value="InterPro"/>
</dbReference>
<organism evidence="1 2">
    <name type="scientific">Adineta steineri</name>
    <dbReference type="NCBI Taxonomy" id="433720"/>
    <lineage>
        <taxon>Eukaryota</taxon>
        <taxon>Metazoa</taxon>
        <taxon>Spiralia</taxon>
        <taxon>Gnathifera</taxon>
        <taxon>Rotifera</taxon>
        <taxon>Eurotatoria</taxon>
        <taxon>Bdelloidea</taxon>
        <taxon>Adinetida</taxon>
        <taxon>Adinetidae</taxon>
        <taxon>Adineta</taxon>
    </lineage>
</organism>
<accession>A0A820D2Q8</accession>
<dbReference type="EMBL" id="CAJOBB010009442">
    <property type="protein sequence ID" value="CAF4227982.1"/>
    <property type="molecule type" value="Genomic_DNA"/>
</dbReference>
<dbReference type="AlphaFoldDB" id="A0A820D2Q8"/>
<protein>
    <submittedName>
        <fullName evidence="1">Uncharacterized protein</fullName>
    </submittedName>
</protein>
<sequence length="460" mass="53738">MIIYQLIAKYEAANVFLEISPHPVLATSIRECYELTNQQQSSPLILLTLKRKEDEQITLFTSLAQFTTSSQVWQQYFHTRQILPLKNHAEYSDNFPSYKFHLNPCCFQKTIKTLRGTSTTIISQLSNDDDTDCSSYYLLHPYLVLLPGVETTFLPIKKKYKILIYEYFQWTIKSKNQYLHLKVLLFNNVQRVQSGRCSMEKTIYDKLNLTTDLPNKDHTTYLDRITKDYCMKRVSIDSPTIKHISHLLPSPNQILNNELNSIINQDLIEPIVPFNELAAYYAQMAIKDLDLNQQHHPLLNTCRSLVSILHSKQIVTWHSIQLHLIELIEHILNGEKNGLDRFLGDDETRETFQQVKTLLSATKIQQVFHSICQYLQLQYERQIKDDNSFENYRLRIFWLRDSDSSDVLPILDLFINLSEQTGLLIDVHYADSDPIQLANAQQTFNTHINNQTKNLSIIYD</sequence>
<gene>
    <name evidence="1" type="ORF">KXQ929_LOCUS41575</name>
</gene>
<evidence type="ECO:0000313" key="2">
    <source>
        <dbReference type="Proteomes" id="UP000663868"/>
    </source>
</evidence>
<dbReference type="Proteomes" id="UP000663868">
    <property type="component" value="Unassembled WGS sequence"/>
</dbReference>
<reference evidence="1" key="1">
    <citation type="submission" date="2021-02" db="EMBL/GenBank/DDBJ databases">
        <authorList>
            <person name="Nowell W R."/>
        </authorList>
    </citation>
    <scope>NUCLEOTIDE SEQUENCE</scope>
</reference>
<evidence type="ECO:0000313" key="1">
    <source>
        <dbReference type="EMBL" id="CAF4227982.1"/>
    </source>
</evidence>
<dbReference type="Gene3D" id="3.30.70.3290">
    <property type="match status" value="1"/>
</dbReference>
<comment type="caution">
    <text evidence="1">The sequence shown here is derived from an EMBL/GenBank/DDBJ whole genome shotgun (WGS) entry which is preliminary data.</text>
</comment>
<dbReference type="Gene3D" id="3.40.366.10">
    <property type="entry name" value="Malonyl-Coenzyme A Acyl Carrier Protein, domain 2"/>
    <property type="match status" value="1"/>
</dbReference>